<proteinExistence type="predicted"/>
<evidence type="ECO:0000313" key="2">
    <source>
        <dbReference type="Proteomes" id="UP000002334"/>
    </source>
</evidence>
<dbReference type="Proteomes" id="UP000002334">
    <property type="component" value="Chromosome"/>
</dbReference>
<accession>C4K4N7</accession>
<dbReference type="HOGENOM" id="CLU_3365308_0_0_6"/>
<dbReference type="STRING" id="572265.HDEF_0804"/>
<evidence type="ECO:0000313" key="1">
    <source>
        <dbReference type="EMBL" id="ACQ67530.1"/>
    </source>
</evidence>
<organism evidence="1 2">
    <name type="scientific">Hamiltonella defensa subsp. Acyrthosiphon pisum (strain 5AT)</name>
    <dbReference type="NCBI Taxonomy" id="572265"/>
    <lineage>
        <taxon>Bacteria</taxon>
        <taxon>Pseudomonadati</taxon>
        <taxon>Pseudomonadota</taxon>
        <taxon>Gammaproteobacteria</taxon>
        <taxon>Enterobacterales</taxon>
        <taxon>Enterobacteriaceae</taxon>
        <taxon>aphid secondary symbionts</taxon>
        <taxon>Candidatus Williamhamiltonella</taxon>
    </lineage>
</organism>
<gene>
    <name evidence="1" type="ordered locus">HDEF_0804</name>
</gene>
<reference evidence="1 2" key="1">
    <citation type="journal article" date="2009" name="Proc. Natl. Acad. Sci. U.S.A.">
        <title>Hamiltonella defensa, genome evolution of protective bacterial endosymbiont from pathogenic ancestors.</title>
        <authorList>
            <person name="Degnan P.H."/>
            <person name="Yu Y."/>
            <person name="Sisneros N."/>
            <person name="Wing R.A."/>
            <person name="Moran N.A."/>
        </authorList>
    </citation>
    <scope>NUCLEOTIDE SEQUENCE [LARGE SCALE GENOMIC DNA]</scope>
    <source>
        <strain evidence="2">5AT</strain>
    </source>
</reference>
<name>C4K4N7_HAMD5</name>
<keyword evidence="2" id="KW-1185">Reference proteome</keyword>
<dbReference type="AlphaFoldDB" id="C4K4N7"/>
<protein>
    <submittedName>
        <fullName evidence="1">Uncharacterized protein</fullName>
    </submittedName>
</protein>
<dbReference type="EMBL" id="CP001277">
    <property type="protein sequence ID" value="ACQ67530.1"/>
    <property type="molecule type" value="Genomic_DNA"/>
</dbReference>
<dbReference type="KEGG" id="hde:HDEF_0804"/>
<sequence>MAKEDLSRAAMIPVNWSVFDDWKGQYSGGYLFIFG</sequence>